<dbReference type="Pfam" id="PF13456">
    <property type="entry name" value="RVT_3"/>
    <property type="match status" value="1"/>
</dbReference>
<dbReference type="GO" id="GO:0004523">
    <property type="term" value="F:RNA-DNA hybrid ribonuclease activity"/>
    <property type="evidence" value="ECO:0007669"/>
    <property type="project" value="InterPro"/>
</dbReference>
<dbReference type="EMBL" id="SMMG02000002">
    <property type="protein sequence ID" value="KAA3482877.1"/>
    <property type="molecule type" value="Genomic_DNA"/>
</dbReference>
<dbReference type="PANTHER" id="PTHR33033:SF69">
    <property type="entry name" value="POLYNUCLEOTIDYL TRANSFERASE, RIBONUCLEASE H FOLD"/>
    <property type="match status" value="1"/>
</dbReference>
<organism evidence="2 3">
    <name type="scientific">Gossypium australe</name>
    <dbReference type="NCBI Taxonomy" id="47621"/>
    <lineage>
        <taxon>Eukaryota</taxon>
        <taxon>Viridiplantae</taxon>
        <taxon>Streptophyta</taxon>
        <taxon>Embryophyta</taxon>
        <taxon>Tracheophyta</taxon>
        <taxon>Spermatophyta</taxon>
        <taxon>Magnoliopsida</taxon>
        <taxon>eudicotyledons</taxon>
        <taxon>Gunneridae</taxon>
        <taxon>Pentapetalae</taxon>
        <taxon>rosids</taxon>
        <taxon>malvids</taxon>
        <taxon>Malvales</taxon>
        <taxon>Malvaceae</taxon>
        <taxon>Malvoideae</taxon>
        <taxon>Gossypium</taxon>
    </lineage>
</organism>
<dbReference type="InterPro" id="IPR012337">
    <property type="entry name" value="RNaseH-like_sf"/>
</dbReference>
<reference evidence="2" key="1">
    <citation type="submission" date="2019-08" db="EMBL/GenBank/DDBJ databases">
        <authorList>
            <person name="Liu F."/>
        </authorList>
    </citation>
    <scope>NUCLEOTIDE SEQUENCE [LARGE SCALE GENOMIC DNA]</scope>
    <source>
        <strain evidence="2">PA1801</strain>
        <tissue evidence="2">Leaf</tissue>
    </source>
</reference>
<dbReference type="Proteomes" id="UP000325315">
    <property type="component" value="Unassembled WGS sequence"/>
</dbReference>
<dbReference type="SUPFAM" id="SSF53098">
    <property type="entry name" value="Ribonuclease H-like"/>
    <property type="match status" value="1"/>
</dbReference>
<dbReference type="AlphaFoldDB" id="A0A5B6WPF6"/>
<dbReference type="OrthoDB" id="931425at2759"/>
<evidence type="ECO:0000259" key="1">
    <source>
        <dbReference type="Pfam" id="PF13456"/>
    </source>
</evidence>
<protein>
    <submittedName>
        <fullName evidence="2">14.7 kDa ribonuclease H-like protein</fullName>
    </submittedName>
</protein>
<comment type="caution">
    <text evidence="2">The sequence shown here is derived from an EMBL/GenBank/DDBJ whole genome shotgun (WGS) entry which is preliminary data.</text>
</comment>
<dbReference type="InterPro" id="IPR002156">
    <property type="entry name" value="RNaseH_domain"/>
</dbReference>
<evidence type="ECO:0000313" key="3">
    <source>
        <dbReference type="Proteomes" id="UP000325315"/>
    </source>
</evidence>
<sequence length="164" mass="18455">MALALAGFGVLQQVTHPSNNVSWTRLVGNMVKFNVDGSTQDKPRPTGCGNVLRDEEGKIRGMFSSLLGVLDSNLAKLLAIKTALHLFSFICLGQYCDSLVVKTWVCNVESCPWKLWKTFNEIDRLICSINNVLVNRILREANRFPNSLNWMFPGMICSMYGYIF</sequence>
<dbReference type="InterPro" id="IPR044730">
    <property type="entry name" value="RNase_H-like_dom_plant"/>
</dbReference>
<dbReference type="Gene3D" id="3.30.420.10">
    <property type="entry name" value="Ribonuclease H-like superfamily/Ribonuclease H"/>
    <property type="match status" value="1"/>
</dbReference>
<keyword evidence="3" id="KW-1185">Reference proteome</keyword>
<gene>
    <name evidence="2" type="ORF">EPI10_005089</name>
</gene>
<accession>A0A5B6WPF6</accession>
<proteinExistence type="predicted"/>
<dbReference type="PANTHER" id="PTHR33033">
    <property type="entry name" value="POLYNUCLEOTIDYL TRANSFERASE, RIBONUCLEASE H-LIKE SUPERFAMILY PROTEIN-RELATED"/>
    <property type="match status" value="1"/>
</dbReference>
<dbReference type="CDD" id="cd06222">
    <property type="entry name" value="RNase_H_like"/>
    <property type="match status" value="1"/>
</dbReference>
<dbReference type="GO" id="GO:0003676">
    <property type="term" value="F:nucleic acid binding"/>
    <property type="evidence" value="ECO:0007669"/>
    <property type="project" value="InterPro"/>
</dbReference>
<name>A0A5B6WPF6_9ROSI</name>
<feature type="domain" description="RNase H type-1" evidence="1">
    <location>
        <begin position="34"/>
        <end position="145"/>
    </location>
</feature>
<evidence type="ECO:0000313" key="2">
    <source>
        <dbReference type="EMBL" id="KAA3482877.1"/>
    </source>
</evidence>
<dbReference type="InterPro" id="IPR036397">
    <property type="entry name" value="RNaseH_sf"/>
</dbReference>